<sequence length="296" mass="31801">MTTSEQTHSTFTLTGRDGTVVTAYRWLPDGPVRGIVQLTHGMGEHLLRYAPLAAVLTGRGFAVYGQDHRGHGATAGSAENHGVLGETGWAGLVDDIEVLRSHARGEQPDVPLVLLGHSMGSFAVQQYLPAHSDRIDACVLSGTGLLDLLEPALDLSAAIDLSGFNAPFENRTGYEWLSRDEAQVDLYVADPDCGFGLDQPGTVAMFTGARPLAEPDTLARIRDDLPLYVTVGDADPVNAGLALVHPMIERYRAAGLTDVTLAVWPGARHEVFNETNRDEIVADLTAWLDRVVPDGK</sequence>
<dbReference type="OrthoDB" id="9806902at2"/>
<evidence type="ECO:0000313" key="2">
    <source>
        <dbReference type="EMBL" id="RZT88963.1"/>
    </source>
</evidence>
<organism evidence="2 3">
    <name type="scientific">Pseudonocardia sediminis</name>
    <dbReference type="NCBI Taxonomy" id="1397368"/>
    <lineage>
        <taxon>Bacteria</taxon>
        <taxon>Bacillati</taxon>
        <taxon>Actinomycetota</taxon>
        <taxon>Actinomycetes</taxon>
        <taxon>Pseudonocardiales</taxon>
        <taxon>Pseudonocardiaceae</taxon>
        <taxon>Pseudonocardia</taxon>
    </lineage>
</organism>
<dbReference type="Proteomes" id="UP000291591">
    <property type="component" value="Unassembled WGS sequence"/>
</dbReference>
<dbReference type="InterPro" id="IPR029058">
    <property type="entry name" value="AB_hydrolase_fold"/>
</dbReference>
<dbReference type="Pfam" id="PF12146">
    <property type="entry name" value="Hydrolase_4"/>
    <property type="match status" value="1"/>
</dbReference>
<dbReference type="RefSeq" id="WP_130293150.1">
    <property type="nucleotide sequence ID" value="NZ_SHKL01000001.1"/>
</dbReference>
<dbReference type="AlphaFoldDB" id="A0A4Q7V810"/>
<accession>A0A4Q7V810</accession>
<dbReference type="Gene3D" id="3.40.50.1820">
    <property type="entry name" value="alpha/beta hydrolase"/>
    <property type="match status" value="1"/>
</dbReference>
<dbReference type="GO" id="GO:0016787">
    <property type="term" value="F:hydrolase activity"/>
    <property type="evidence" value="ECO:0007669"/>
    <property type="project" value="UniProtKB-KW"/>
</dbReference>
<dbReference type="SUPFAM" id="SSF53474">
    <property type="entry name" value="alpha/beta-Hydrolases"/>
    <property type="match status" value="1"/>
</dbReference>
<proteinExistence type="predicted"/>
<feature type="domain" description="Serine aminopeptidase S33" evidence="1">
    <location>
        <begin position="31"/>
        <end position="276"/>
    </location>
</feature>
<keyword evidence="3" id="KW-1185">Reference proteome</keyword>
<protein>
    <submittedName>
        <fullName evidence="2">Alpha-beta hydrolase superfamily lysophospholipase</fullName>
    </submittedName>
</protein>
<dbReference type="PANTHER" id="PTHR11614">
    <property type="entry name" value="PHOSPHOLIPASE-RELATED"/>
    <property type="match status" value="1"/>
</dbReference>
<name>A0A4Q7V810_PSEST</name>
<evidence type="ECO:0000259" key="1">
    <source>
        <dbReference type="Pfam" id="PF12146"/>
    </source>
</evidence>
<reference evidence="2 3" key="1">
    <citation type="submission" date="2019-02" db="EMBL/GenBank/DDBJ databases">
        <title>Sequencing the genomes of 1000 actinobacteria strains.</title>
        <authorList>
            <person name="Klenk H.-P."/>
        </authorList>
    </citation>
    <scope>NUCLEOTIDE SEQUENCE [LARGE SCALE GENOMIC DNA]</scope>
    <source>
        <strain evidence="2 3">DSM 45779</strain>
    </source>
</reference>
<comment type="caution">
    <text evidence="2">The sequence shown here is derived from an EMBL/GenBank/DDBJ whole genome shotgun (WGS) entry which is preliminary data.</text>
</comment>
<gene>
    <name evidence="2" type="ORF">EV383_5917</name>
</gene>
<dbReference type="EMBL" id="SHKL01000001">
    <property type="protein sequence ID" value="RZT88963.1"/>
    <property type="molecule type" value="Genomic_DNA"/>
</dbReference>
<dbReference type="InterPro" id="IPR051044">
    <property type="entry name" value="MAG_DAG_Lipase"/>
</dbReference>
<evidence type="ECO:0000313" key="3">
    <source>
        <dbReference type="Proteomes" id="UP000291591"/>
    </source>
</evidence>
<keyword evidence="2" id="KW-0378">Hydrolase</keyword>
<dbReference type="InterPro" id="IPR022742">
    <property type="entry name" value="Hydrolase_4"/>
</dbReference>